<protein>
    <recommendedName>
        <fullName evidence="1">Xylose isomerase-like TIM barrel domain-containing protein</fullName>
    </recommendedName>
</protein>
<dbReference type="EMBL" id="UINC01017653">
    <property type="protein sequence ID" value="SVA73455.1"/>
    <property type="molecule type" value="Genomic_DNA"/>
</dbReference>
<dbReference type="Pfam" id="PF01261">
    <property type="entry name" value="AP_endonuc_2"/>
    <property type="match status" value="1"/>
</dbReference>
<dbReference type="PANTHER" id="PTHR12110">
    <property type="entry name" value="HYDROXYPYRUVATE ISOMERASE"/>
    <property type="match status" value="1"/>
</dbReference>
<dbReference type="InterPro" id="IPR013022">
    <property type="entry name" value="Xyl_isomerase-like_TIM-brl"/>
</dbReference>
<reference evidence="2" key="1">
    <citation type="submission" date="2018-05" db="EMBL/GenBank/DDBJ databases">
        <authorList>
            <person name="Lanie J.A."/>
            <person name="Ng W.-L."/>
            <person name="Kazmierczak K.M."/>
            <person name="Andrzejewski T.M."/>
            <person name="Davidsen T.M."/>
            <person name="Wayne K.J."/>
            <person name="Tettelin H."/>
            <person name="Glass J.I."/>
            <person name="Rusch D."/>
            <person name="Podicherti R."/>
            <person name="Tsui H.-C.T."/>
            <person name="Winkler M.E."/>
        </authorList>
    </citation>
    <scope>NUCLEOTIDE SEQUENCE</scope>
</reference>
<proteinExistence type="predicted"/>
<accession>A0A381Y902</accession>
<dbReference type="SUPFAM" id="SSF51658">
    <property type="entry name" value="Xylose isomerase-like"/>
    <property type="match status" value="1"/>
</dbReference>
<name>A0A381Y902_9ZZZZ</name>
<dbReference type="InterPro" id="IPR036237">
    <property type="entry name" value="Xyl_isomerase-like_sf"/>
</dbReference>
<gene>
    <name evidence="2" type="ORF">METZ01_LOCUS126309</name>
</gene>
<sequence length="285" mass="31858">MAPEIGIMQGRLLPMLGDRYQGFPGGRWQKEFALAKQAKLSCIEWVYDDDTENINPIGSESGIEEISRLVDSTGVEVRSLCGNYFMVNRLVGWDGTLNKDAITKFNWLVKTAKEIGVVYIVLPLLEESTLSTTAEIEGVITMVDSLLPSLELTGIELLLETDLSAEKIKTVLEEVNHSLIGINYDIGNSASIGYKPVDELRTLSRWVRGVHVKDRVYQGGTVPLGCGDADFGTSFRMLLANGFDRWFVLEAARRKDISEFMAAEVNRKFVEDHLNLLSREKTIYS</sequence>
<organism evidence="2">
    <name type="scientific">marine metagenome</name>
    <dbReference type="NCBI Taxonomy" id="408172"/>
    <lineage>
        <taxon>unclassified sequences</taxon>
        <taxon>metagenomes</taxon>
        <taxon>ecological metagenomes</taxon>
    </lineage>
</organism>
<dbReference type="PANTHER" id="PTHR12110:SF53">
    <property type="entry name" value="BLR5974 PROTEIN"/>
    <property type="match status" value="1"/>
</dbReference>
<feature type="domain" description="Xylose isomerase-like TIM barrel" evidence="1">
    <location>
        <begin position="32"/>
        <end position="255"/>
    </location>
</feature>
<evidence type="ECO:0000259" key="1">
    <source>
        <dbReference type="Pfam" id="PF01261"/>
    </source>
</evidence>
<evidence type="ECO:0000313" key="2">
    <source>
        <dbReference type="EMBL" id="SVA73455.1"/>
    </source>
</evidence>
<dbReference type="InterPro" id="IPR050312">
    <property type="entry name" value="IolE/XylAMocC-like"/>
</dbReference>
<dbReference type="AlphaFoldDB" id="A0A381Y902"/>
<dbReference type="Gene3D" id="3.20.20.150">
    <property type="entry name" value="Divalent-metal-dependent TIM barrel enzymes"/>
    <property type="match status" value="1"/>
</dbReference>